<gene>
    <name evidence="1" type="ORF">DERP_009036</name>
</gene>
<keyword evidence="2" id="KW-1185">Reference proteome</keyword>
<proteinExistence type="predicted"/>
<sequence length="78" mass="9619">MIICHMNRISNLQNFTENFSLNDNFIRKNYPQHQDYNNNKNLDHNNGHLDYQNFIITNLQFFHYKNIHLQNRLQLQQL</sequence>
<dbReference type="Proteomes" id="UP000887458">
    <property type="component" value="Unassembled WGS sequence"/>
</dbReference>
<dbReference type="EMBL" id="NJHN03000039">
    <property type="protein sequence ID" value="KAH9421632.1"/>
    <property type="molecule type" value="Genomic_DNA"/>
</dbReference>
<reference evidence="1 2" key="1">
    <citation type="journal article" date="2018" name="J. Allergy Clin. Immunol.">
        <title>High-quality assembly of Dermatophagoides pteronyssinus genome and transcriptome reveals a wide range of novel allergens.</title>
        <authorList>
            <person name="Liu X.Y."/>
            <person name="Yang K.Y."/>
            <person name="Wang M.Q."/>
            <person name="Kwok J.S."/>
            <person name="Zeng X."/>
            <person name="Yang Z."/>
            <person name="Xiao X.J."/>
            <person name="Lau C.P."/>
            <person name="Li Y."/>
            <person name="Huang Z.M."/>
            <person name="Ba J.G."/>
            <person name="Yim A.K."/>
            <person name="Ouyang C.Y."/>
            <person name="Ngai S.M."/>
            <person name="Chan T.F."/>
            <person name="Leung E.L."/>
            <person name="Liu L."/>
            <person name="Liu Z.G."/>
            <person name="Tsui S.K."/>
        </authorList>
    </citation>
    <scope>NUCLEOTIDE SEQUENCE [LARGE SCALE GENOMIC DNA]</scope>
    <source>
        <strain evidence="1">Derp</strain>
    </source>
</reference>
<protein>
    <submittedName>
        <fullName evidence="1">Uncharacterized protein</fullName>
    </submittedName>
</protein>
<reference evidence="1 2" key="2">
    <citation type="journal article" date="2022" name="Mol. Biol. Evol.">
        <title>Comparative Genomics Reveals Insights into the Divergent Evolution of Astigmatic Mites and Household Pest Adaptations.</title>
        <authorList>
            <person name="Xiong Q."/>
            <person name="Wan A.T."/>
            <person name="Liu X."/>
            <person name="Fung C.S."/>
            <person name="Xiao X."/>
            <person name="Malainual N."/>
            <person name="Hou J."/>
            <person name="Wang L."/>
            <person name="Wang M."/>
            <person name="Yang K.Y."/>
            <person name="Cui Y."/>
            <person name="Leung E.L."/>
            <person name="Nong W."/>
            <person name="Shin S.K."/>
            <person name="Au S.W."/>
            <person name="Jeong K.Y."/>
            <person name="Chew F.T."/>
            <person name="Hui J.H."/>
            <person name="Leung T.F."/>
            <person name="Tungtrongchitr A."/>
            <person name="Zhong N."/>
            <person name="Liu Z."/>
            <person name="Tsui S.K."/>
        </authorList>
    </citation>
    <scope>NUCLEOTIDE SEQUENCE [LARGE SCALE GENOMIC DNA]</scope>
    <source>
        <strain evidence="1">Derp</strain>
    </source>
</reference>
<comment type="caution">
    <text evidence="1">The sequence shown here is derived from an EMBL/GenBank/DDBJ whole genome shotgun (WGS) entry which is preliminary data.</text>
</comment>
<name>A0ABQ8JGS2_DERPT</name>
<evidence type="ECO:0000313" key="2">
    <source>
        <dbReference type="Proteomes" id="UP000887458"/>
    </source>
</evidence>
<accession>A0ABQ8JGS2</accession>
<organism evidence="1 2">
    <name type="scientific">Dermatophagoides pteronyssinus</name>
    <name type="common">European house dust mite</name>
    <dbReference type="NCBI Taxonomy" id="6956"/>
    <lineage>
        <taxon>Eukaryota</taxon>
        <taxon>Metazoa</taxon>
        <taxon>Ecdysozoa</taxon>
        <taxon>Arthropoda</taxon>
        <taxon>Chelicerata</taxon>
        <taxon>Arachnida</taxon>
        <taxon>Acari</taxon>
        <taxon>Acariformes</taxon>
        <taxon>Sarcoptiformes</taxon>
        <taxon>Astigmata</taxon>
        <taxon>Psoroptidia</taxon>
        <taxon>Analgoidea</taxon>
        <taxon>Pyroglyphidae</taxon>
        <taxon>Dermatophagoidinae</taxon>
        <taxon>Dermatophagoides</taxon>
    </lineage>
</organism>
<evidence type="ECO:0000313" key="1">
    <source>
        <dbReference type="EMBL" id="KAH9421632.1"/>
    </source>
</evidence>